<protein>
    <recommendedName>
        <fullName evidence="4">BZIP domain-containing protein</fullName>
    </recommendedName>
</protein>
<feature type="chain" id="PRO_5034210345" description="BZIP domain-containing protein" evidence="3">
    <location>
        <begin position="22"/>
        <end position="721"/>
    </location>
</feature>
<proteinExistence type="predicted"/>
<dbReference type="SUPFAM" id="SSF57959">
    <property type="entry name" value="Leucine zipper domain"/>
    <property type="match status" value="1"/>
</dbReference>
<dbReference type="Pfam" id="PF11905">
    <property type="entry name" value="DUF3425"/>
    <property type="match status" value="1"/>
</dbReference>
<dbReference type="PANTHER" id="PTHR38116:SF9">
    <property type="entry name" value="BZIP DOMAIN-CONTAINING PROTEIN"/>
    <property type="match status" value="1"/>
</dbReference>
<feature type="compositionally biased region" description="Low complexity" evidence="2">
    <location>
        <begin position="227"/>
        <end position="245"/>
    </location>
</feature>
<accession>A0A8H4F640</accession>
<dbReference type="PROSITE" id="PS00036">
    <property type="entry name" value="BZIP_BASIC"/>
    <property type="match status" value="1"/>
</dbReference>
<evidence type="ECO:0000256" key="3">
    <source>
        <dbReference type="SAM" id="SignalP"/>
    </source>
</evidence>
<sequence>MKSIFITTLFLCIYYAAGCYARCDCDATDNACISECVVEANSCVTSCKGNIECYESCIDDKWPDADLTDEQPTFNDVLEEASKSGAVATVTTSVVSTVTSLNTASASASMSASISVNQAQASHVSAASTLAWTGSLSLLIQQEQLERQREHEQMLQQQQQQQQNPSQHLLDASVGGNPPPPQPLDDIWLSNISELPSSAANAPSVASNSSVYPDPIYLTNPSTFNMPPQSYNPSYQQSIQQQQQQQPPPPPGFDINGQPIRIRKKPGRKPNPASPALRKAQNRAAQRAFRERKERHLKDLETTIRNLREQRNTATRELNEMKAYLESYKAETWYLKGVVLTLQFICMHHNIQIPTHSPYLSEEALAKMAQTAPHAIEAYVNSYTRNNTNLKSTMSYHFVDKQMRNNHSDTPPMNHALSPMSFSQFEGNQTQEDDSEDRHAESEDDENMDFVHEHSEEPVKVKHEDAHSPHQQDQHTAEDQQHTIQVALSDPPISSVEAIQHIRLKLGVQSTITNNSAINDQATARLKPTILQLAIPHDSRIDLVPTPHMRDRMIIFRDQMDYDRCFAMLLNEAVYHGGDPTMSESWELPADFFSEFWYLTIDYDIKKTNKWRREKGLEDVAPGPQQHQQHQIMSLLENGQSANWNSEVMNQIVKEMPALQPMDANTAGYPLSPPKQYQNEDEATDQQQKMYKKLMGGPPESRRQVASPTLENIIDLMNSSL</sequence>
<keyword evidence="1" id="KW-0175">Coiled coil</keyword>
<dbReference type="SMART" id="SM00338">
    <property type="entry name" value="BRLZ"/>
    <property type="match status" value="1"/>
</dbReference>
<evidence type="ECO:0000313" key="5">
    <source>
        <dbReference type="EMBL" id="KAF1807797.1"/>
    </source>
</evidence>
<dbReference type="CDD" id="cd14688">
    <property type="entry name" value="bZIP_YAP"/>
    <property type="match status" value="1"/>
</dbReference>
<dbReference type="InterPro" id="IPR021833">
    <property type="entry name" value="DUF3425"/>
</dbReference>
<organism evidence="5 6">
    <name type="scientific">Mucor circinelloides f. lusitanicus</name>
    <name type="common">Mucor racemosus var. lusitanicus</name>
    <dbReference type="NCBI Taxonomy" id="29924"/>
    <lineage>
        <taxon>Eukaryota</taxon>
        <taxon>Fungi</taxon>
        <taxon>Fungi incertae sedis</taxon>
        <taxon>Mucoromycota</taxon>
        <taxon>Mucoromycotina</taxon>
        <taxon>Mucoromycetes</taxon>
        <taxon>Mucorales</taxon>
        <taxon>Mucorineae</taxon>
        <taxon>Mucoraceae</taxon>
        <taxon>Mucor</taxon>
    </lineage>
</organism>
<feature type="domain" description="BZIP" evidence="4">
    <location>
        <begin position="278"/>
        <end position="292"/>
    </location>
</feature>
<feature type="compositionally biased region" description="Low complexity" evidence="2">
    <location>
        <begin position="154"/>
        <end position="170"/>
    </location>
</feature>
<keyword evidence="3" id="KW-0732">Signal</keyword>
<evidence type="ECO:0000313" key="6">
    <source>
        <dbReference type="Proteomes" id="UP000469890"/>
    </source>
</evidence>
<name>A0A8H4F640_MUCCL</name>
<feature type="region of interest" description="Disordered" evidence="2">
    <location>
        <begin position="220"/>
        <end position="287"/>
    </location>
</feature>
<dbReference type="Proteomes" id="UP000469890">
    <property type="component" value="Unassembled WGS sequence"/>
</dbReference>
<evidence type="ECO:0000259" key="4">
    <source>
        <dbReference type="PROSITE" id="PS00036"/>
    </source>
</evidence>
<feature type="signal peptide" evidence="3">
    <location>
        <begin position="1"/>
        <end position="21"/>
    </location>
</feature>
<feature type="region of interest" description="Disordered" evidence="2">
    <location>
        <begin position="149"/>
        <end position="188"/>
    </location>
</feature>
<dbReference type="PANTHER" id="PTHR38116">
    <property type="entry name" value="CHROMOSOME 7, WHOLE GENOME SHOTGUN SEQUENCE"/>
    <property type="match status" value="1"/>
</dbReference>
<dbReference type="AlphaFoldDB" id="A0A8H4F640"/>
<dbReference type="Gene3D" id="1.20.5.170">
    <property type="match status" value="1"/>
</dbReference>
<reference evidence="5 6" key="1">
    <citation type="submission" date="2019-09" db="EMBL/GenBank/DDBJ databases">
        <authorList>
            <consortium name="DOE Joint Genome Institute"/>
            <person name="Mondo S.J."/>
            <person name="Navarro-Mendoza M.I."/>
            <person name="Perez-Arques C."/>
            <person name="Panchal S."/>
            <person name="Nicolas F.E."/>
            <person name="Ganguly P."/>
            <person name="Pangilinan J."/>
            <person name="Grigoriev I."/>
            <person name="Heitman J."/>
            <person name="Sanya K."/>
            <person name="Garre V."/>
        </authorList>
    </citation>
    <scope>NUCLEOTIDE SEQUENCE [LARGE SCALE GENOMIC DNA]</scope>
    <source>
        <strain evidence="5 6">MU402</strain>
    </source>
</reference>
<dbReference type="EMBL" id="JAAECE010000001">
    <property type="protein sequence ID" value="KAF1807797.1"/>
    <property type="molecule type" value="Genomic_DNA"/>
</dbReference>
<evidence type="ECO:0000256" key="1">
    <source>
        <dbReference type="SAM" id="Coils"/>
    </source>
</evidence>
<feature type="coiled-coil region" evidence="1">
    <location>
        <begin position="290"/>
        <end position="331"/>
    </location>
</feature>
<feature type="region of interest" description="Disordered" evidence="2">
    <location>
        <begin position="425"/>
        <end position="482"/>
    </location>
</feature>
<evidence type="ECO:0000256" key="2">
    <source>
        <dbReference type="SAM" id="MobiDB-lite"/>
    </source>
</evidence>
<comment type="caution">
    <text evidence="5">The sequence shown here is derived from an EMBL/GenBank/DDBJ whole genome shotgun (WGS) entry which is preliminary data.</text>
</comment>
<feature type="compositionally biased region" description="Basic and acidic residues" evidence="2">
    <location>
        <begin position="449"/>
        <end position="481"/>
    </location>
</feature>
<dbReference type="InterPro" id="IPR046347">
    <property type="entry name" value="bZIP_sf"/>
</dbReference>
<dbReference type="GO" id="GO:0003700">
    <property type="term" value="F:DNA-binding transcription factor activity"/>
    <property type="evidence" value="ECO:0007669"/>
    <property type="project" value="InterPro"/>
</dbReference>
<gene>
    <name evidence="5" type="ORF">FB192DRAFT_1454724</name>
</gene>
<dbReference type="InterPro" id="IPR004827">
    <property type="entry name" value="bZIP"/>
</dbReference>